<keyword evidence="8 15" id="KW-0411">Iron-sulfur</keyword>
<feature type="binding site" evidence="15">
    <location>
        <position position="140"/>
    </location>
    <ligand>
        <name>Mg(2+)</name>
        <dbReference type="ChEBI" id="CHEBI:18420"/>
    </ligand>
</feature>
<dbReference type="NCBIfam" id="TIGR00110">
    <property type="entry name" value="ilvD"/>
    <property type="match status" value="1"/>
</dbReference>
<evidence type="ECO:0000256" key="14">
    <source>
        <dbReference type="ARBA" id="ARBA00029490"/>
    </source>
</evidence>
<dbReference type="InterPro" id="IPR056740">
    <property type="entry name" value="ILV_EDD_C"/>
</dbReference>
<evidence type="ECO:0000256" key="13">
    <source>
        <dbReference type="ARBA" id="ARBA00029437"/>
    </source>
</evidence>
<evidence type="ECO:0000256" key="10">
    <source>
        <dbReference type="ARBA" id="ARBA00023304"/>
    </source>
</evidence>
<comment type="pathway">
    <text evidence="12 15">Amino-acid biosynthesis; L-valine biosynthesis; L-valine from pyruvate: step 3/4.</text>
</comment>
<dbReference type="EC" id="4.2.1.9" evidence="14 15"/>
<comment type="similarity">
    <text evidence="2 15">Belongs to the IlvD/Edd family.</text>
</comment>
<evidence type="ECO:0000259" key="16">
    <source>
        <dbReference type="Pfam" id="PF00920"/>
    </source>
</evidence>
<keyword evidence="3 15" id="KW-0028">Amino-acid biosynthesis</keyword>
<dbReference type="Proteomes" id="UP000661918">
    <property type="component" value="Unassembled WGS sequence"/>
</dbReference>
<comment type="cofactor">
    <cofactor evidence="15">
        <name>[2Fe-2S] cluster</name>
        <dbReference type="ChEBI" id="CHEBI:190135"/>
    </cofactor>
    <text evidence="15">Binds 1 [2Fe-2S] cluster per subunit. This cluster acts as a Lewis acid cofactor.</text>
</comment>
<evidence type="ECO:0000256" key="1">
    <source>
        <dbReference type="ARBA" id="ARBA00001946"/>
    </source>
</evidence>
<evidence type="ECO:0000256" key="2">
    <source>
        <dbReference type="ARBA" id="ARBA00006486"/>
    </source>
</evidence>
<dbReference type="InterPro" id="IPR004404">
    <property type="entry name" value="DihydroxyA_deHydtase"/>
</dbReference>
<dbReference type="EMBL" id="BMOM01000004">
    <property type="protein sequence ID" value="GGM01148.1"/>
    <property type="molecule type" value="Genomic_DNA"/>
</dbReference>
<feature type="binding site" description="via carbamate group" evidence="15">
    <location>
        <position position="183"/>
    </location>
    <ligand>
        <name>Mg(2+)</name>
        <dbReference type="ChEBI" id="CHEBI:18420"/>
    </ligand>
</feature>
<comment type="caution">
    <text evidence="15">Lacks conserved residue(s) required for the propagation of feature annotation.</text>
</comment>
<dbReference type="NCBIfam" id="NF002068">
    <property type="entry name" value="PRK00911.1"/>
    <property type="match status" value="1"/>
</dbReference>
<dbReference type="PANTHER" id="PTHR21000:SF5">
    <property type="entry name" value="DIHYDROXY-ACID DEHYDRATASE, MITOCHONDRIAL"/>
    <property type="match status" value="1"/>
</dbReference>
<feature type="domain" description="Dihydroxy-acid/6-phosphogluconate dehydratase C-terminal" evidence="17">
    <location>
        <begin position="423"/>
        <end position="612"/>
    </location>
</feature>
<keyword evidence="10 15" id="KW-0100">Branched-chain amino acid biosynthesis</keyword>
<dbReference type="InterPro" id="IPR050165">
    <property type="entry name" value="DHAD_IlvD/Edd"/>
</dbReference>
<keyword evidence="9 15" id="KW-0456">Lyase</keyword>
<evidence type="ECO:0000256" key="12">
    <source>
        <dbReference type="ARBA" id="ARBA00029436"/>
    </source>
</evidence>
<gene>
    <name evidence="15 18" type="primary">ilvD</name>
    <name evidence="18" type="ORF">GCM10010841_07170</name>
</gene>
<dbReference type="HAMAP" id="MF_00012">
    <property type="entry name" value="IlvD"/>
    <property type="match status" value="1"/>
</dbReference>
<dbReference type="SUPFAM" id="SSF52016">
    <property type="entry name" value="LeuD/IlvD-like"/>
    <property type="match status" value="1"/>
</dbReference>
<comment type="catalytic activity">
    <reaction evidence="11">
        <text>(2R)-2,3-dihydroxy-3-methylbutanoate = 3-methyl-2-oxobutanoate + H2O</text>
        <dbReference type="Rhea" id="RHEA:24809"/>
        <dbReference type="ChEBI" id="CHEBI:11851"/>
        <dbReference type="ChEBI" id="CHEBI:15377"/>
        <dbReference type="ChEBI" id="CHEBI:49072"/>
        <dbReference type="EC" id="4.2.1.9"/>
    </reaction>
    <physiologicalReaction direction="left-to-right" evidence="11">
        <dbReference type="Rhea" id="RHEA:24810"/>
    </physiologicalReaction>
</comment>
<evidence type="ECO:0000256" key="11">
    <source>
        <dbReference type="ARBA" id="ARBA00029304"/>
    </source>
</evidence>
<dbReference type="InterPro" id="IPR042096">
    <property type="entry name" value="Dihydro-acid_dehy_C"/>
</dbReference>
<comment type="subunit">
    <text evidence="15">Homodimer.</text>
</comment>
<comment type="function">
    <text evidence="15">Functions in the biosynthesis of branched-chain amino acids. Catalyzes the dehydration of (2R,3R)-2,3-dihydroxy-3-methylpentanoate (2,3-dihydroxy-3-methylvalerate) into 2-oxo-3-methylpentanoate (2-oxo-3-methylvalerate) and of (2R)-2,3-dihydroxy-3-methylbutanoate (2,3-dihydroxyisovalerate) into 2-oxo-3-methylbutanoate (2-oxoisovalerate), the penultimate precursor to L-isoleucine and L-valine, respectively.</text>
</comment>
<feature type="binding site" evidence="15">
    <location>
        <position position="505"/>
    </location>
    <ligand>
        <name>Mg(2+)</name>
        <dbReference type="ChEBI" id="CHEBI:18420"/>
    </ligand>
</feature>
<keyword evidence="19" id="KW-1185">Reference proteome</keyword>
<evidence type="ECO:0000313" key="19">
    <source>
        <dbReference type="Proteomes" id="UP000661918"/>
    </source>
</evidence>
<comment type="cofactor">
    <cofactor evidence="1 15">
        <name>Mg(2+)</name>
        <dbReference type="ChEBI" id="CHEBI:18420"/>
    </cofactor>
</comment>
<sequence length="615" mass="64932">MELGRAPQLHSFALTPLFCSDTALCGVPSLSLPHLSVPPTALTVRATLVWGMTDTARKRKLNWNSHHVTQGDARAPNRAMLRAVGFQDGDFEKPIIGVAHAQSNITPCNNGLGELAGHITDAIHEGGGMPQVYGTITVSDGISMGTEGMKCSLVSREVIADSIETVSRGQSHDGVIVVGGCDKNMPGAMIGIARLNIPAIFVYGGTIKPGHYNGQDLTIVSVFEAVGALGAGKMSREDFNEIERRACPGNGSCGGMYTANTMSSAFEAMGMSLPYSSTMSAVDAEKATSSADSARALLKLIEHDIRPKDILTKQAFENAITVIMAVGGSTNAVLHLMAIAHACDIDLTLADFERIREATPVFCDLKPSGRYVATDLHVVGGIPRVMKMLLKEGLLHGDCLTVTGKTVAENLADEQDTPDAGQDVIRPYDQPLYAQGHLAILRGNLAPEGSVAKISGLKSIKITGPARVFNSEEESMAAIMEDRINPGDVLVIRYEGPKGGPGMREMLSPTSAIIGKGLGDSVGLITDGRFSGGTFGLVVGHVAPEAYVGGPIALVEEGDTIELNAETCELTLQVDAAELERRRAAWVAPEPRYKRGVLAKYAKLVSSAAVGAYTD</sequence>
<evidence type="ECO:0000256" key="4">
    <source>
        <dbReference type="ARBA" id="ARBA00022714"/>
    </source>
</evidence>
<comment type="caution">
    <text evidence="18">The sequence shown here is derived from an EMBL/GenBank/DDBJ whole genome shotgun (WGS) entry which is preliminary data.</text>
</comment>
<dbReference type="Pfam" id="PF00920">
    <property type="entry name" value="ILVD_EDD_N"/>
    <property type="match status" value="1"/>
</dbReference>
<comment type="catalytic activity">
    <reaction evidence="15">
        <text>(2R,3R)-2,3-dihydroxy-3-methylpentanoate = (S)-3-methyl-2-oxopentanoate + H2O</text>
        <dbReference type="Rhea" id="RHEA:27694"/>
        <dbReference type="ChEBI" id="CHEBI:15377"/>
        <dbReference type="ChEBI" id="CHEBI:35146"/>
        <dbReference type="ChEBI" id="CHEBI:49258"/>
        <dbReference type="EC" id="4.2.1.9"/>
    </reaction>
</comment>
<evidence type="ECO:0000256" key="8">
    <source>
        <dbReference type="ARBA" id="ARBA00023014"/>
    </source>
</evidence>
<evidence type="ECO:0000256" key="3">
    <source>
        <dbReference type="ARBA" id="ARBA00022605"/>
    </source>
</evidence>
<evidence type="ECO:0000259" key="17">
    <source>
        <dbReference type="Pfam" id="PF24877"/>
    </source>
</evidence>
<evidence type="ECO:0000313" key="18">
    <source>
        <dbReference type="EMBL" id="GGM01148.1"/>
    </source>
</evidence>
<evidence type="ECO:0000256" key="5">
    <source>
        <dbReference type="ARBA" id="ARBA00022723"/>
    </source>
</evidence>
<dbReference type="PROSITE" id="PS00887">
    <property type="entry name" value="ILVD_EDD_2"/>
    <property type="match status" value="1"/>
</dbReference>
<proteinExistence type="inferred from homology"/>
<keyword evidence="6 15" id="KW-0460">Magnesium</keyword>
<evidence type="ECO:0000256" key="7">
    <source>
        <dbReference type="ARBA" id="ARBA00023004"/>
    </source>
</evidence>
<evidence type="ECO:0000256" key="9">
    <source>
        <dbReference type="ARBA" id="ARBA00023239"/>
    </source>
</evidence>
<evidence type="ECO:0000256" key="6">
    <source>
        <dbReference type="ARBA" id="ARBA00022842"/>
    </source>
</evidence>
<accession>A0ABQ2GLQ3</accession>
<dbReference type="InterPro" id="IPR000581">
    <property type="entry name" value="ILV_EDD_N"/>
</dbReference>
<keyword evidence="4 15" id="KW-0001">2Fe-2S</keyword>
<keyword evidence="7 15" id="KW-0408">Iron</keyword>
<evidence type="ECO:0000256" key="15">
    <source>
        <dbReference type="HAMAP-Rule" id="MF_00012"/>
    </source>
</evidence>
<comment type="pathway">
    <text evidence="13 15">Amino-acid biosynthesis; L-isoleucine biosynthesis; L-isoleucine from 2-oxobutanoate: step 3/4.</text>
</comment>
<reference evidence="19" key="1">
    <citation type="journal article" date="2019" name="Int. J. Syst. Evol. Microbiol.">
        <title>The Global Catalogue of Microorganisms (GCM) 10K type strain sequencing project: providing services to taxonomists for standard genome sequencing and annotation.</title>
        <authorList>
            <consortium name="The Broad Institute Genomics Platform"/>
            <consortium name="The Broad Institute Genome Sequencing Center for Infectious Disease"/>
            <person name="Wu L."/>
            <person name="Ma J."/>
        </authorList>
    </citation>
    <scope>NUCLEOTIDE SEQUENCE [LARGE SCALE GENOMIC DNA]</scope>
    <source>
        <strain evidence="19">JCM 15443</strain>
    </source>
</reference>
<dbReference type="InterPro" id="IPR020558">
    <property type="entry name" value="DiOHA_6PGluconate_deHydtase_CS"/>
</dbReference>
<dbReference type="Gene3D" id="3.50.30.80">
    <property type="entry name" value="IlvD/EDD C-terminal domain-like"/>
    <property type="match status" value="1"/>
</dbReference>
<feature type="domain" description="Dihydroxy-acid/6-phosphogluconate dehydratase N-terminal" evidence="16">
    <location>
        <begin position="93"/>
        <end position="410"/>
    </location>
</feature>
<dbReference type="Pfam" id="PF24877">
    <property type="entry name" value="ILV_EDD_C"/>
    <property type="match status" value="1"/>
</dbReference>
<dbReference type="PANTHER" id="PTHR21000">
    <property type="entry name" value="DIHYDROXY-ACID DEHYDRATASE DAD"/>
    <property type="match status" value="1"/>
</dbReference>
<protein>
    <recommendedName>
        <fullName evidence="14 15">Dihydroxy-acid dehydratase</fullName>
        <shortName evidence="15">DAD</shortName>
        <ecNumber evidence="14 15">4.2.1.9</ecNumber>
    </recommendedName>
</protein>
<dbReference type="SUPFAM" id="SSF143975">
    <property type="entry name" value="IlvD/EDD N-terminal domain-like"/>
    <property type="match status" value="1"/>
</dbReference>
<organism evidence="18 19">
    <name type="scientific">Deinococcus aerophilus</name>
    <dbReference type="NCBI Taxonomy" id="522488"/>
    <lineage>
        <taxon>Bacteria</taxon>
        <taxon>Thermotogati</taxon>
        <taxon>Deinococcota</taxon>
        <taxon>Deinococci</taxon>
        <taxon>Deinococcales</taxon>
        <taxon>Deinococcaceae</taxon>
        <taxon>Deinococcus</taxon>
    </lineage>
</organism>
<name>A0ABQ2GLQ3_9DEIO</name>
<feature type="modified residue" description="N6-carboxylysine" evidence="15">
    <location>
        <position position="183"/>
    </location>
</feature>
<feature type="binding site" evidence="15">
    <location>
        <position position="108"/>
    </location>
    <ligand>
        <name>[2Fe-2S] cluster</name>
        <dbReference type="ChEBI" id="CHEBI:190135"/>
    </ligand>
</feature>
<keyword evidence="5 15" id="KW-0479">Metal-binding</keyword>
<feature type="binding site" evidence="15">
    <location>
        <position position="182"/>
    </location>
    <ligand>
        <name>Mg(2+)</name>
        <dbReference type="ChEBI" id="CHEBI:18420"/>
    </ligand>
</feature>
<dbReference type="InterPro" id="IPR037237">
    <property type="entry name" value="IlvD/EDD_N"/>
</dbReference>
<feature type="active site" description="Proton acceptor" evidence="15">
    <location>
        <position position="531"/>
    </location>
</feature>
<dbReference type="PROSITE" id="PS00886">
    <property type="entry name" value="ILVD_EDD_1"/>
    <property type="match status" value="1"/>
</dbReference>